<dbReference type="AlphaFoldDB" id="A0A9D1ST51"/>
<dbReference type="EC" id="3.2.2.15" evidence="2"/>
<organism evidence="2 3">
    <name type="scientific">Candidatus Aphodomorpha intestinavium</name>
    <dbReference type="NCBI Taxonomy" id="2840672"/>
    <lineage>
        <taxon>Bacteria</taxon>
        <taxon>Bacillati</taxon>
        <taxon>Bacillota</taxon>
        <taxon>Clostridia</taxon>
        <taxon>Eubacteriales</taxon>
        <taxon>Candidatus Aphodomorpha</taxon>
    </lineage>
</organism>
<dbReference type="NCBIfam" id="TIGR04274">
    <property type="entry name" value="hypoxanDNAglyco"/>
    <property type="match status" value="1"/>
</dbReference>
<dbReference type="InterPro" id="IPR026353">
    <property type="entry name" value="Hypoxan-DNA_Glyclase"/>
</dbReference>
<dbReference type="SUPFAM" id="SSF52141">
    <property type="entry name" value="Uracil-DNA glycosylase-like"/>
    <property type="match status" value="1"/>
</dbReference>
<dbReference type="Proteomes" id="UP000824128">
    <property type="component" value="Unassembled WGS sequence"/>
</dbReference>
<dbReference type="Pfam" id="PF03167">
    <property type="entry name" value="UDG"/>
    <property type="match status" value="1"/>
</dbReference>
<name>A0A9D1ST51_9FIRM</name>
<proteinExistence type="predicted"/>
<dbReference type="InterPro" id="IPR036895">
    <property type="entry name" value="Uracil-DNA_glycosylase-like_sf"/>
</dbReference>
<comment type="caution">
    <text evidence="2">The sequence shown here is derived from an EMBL/GenBank/DDBJ whole genome shotgun (WGS) entry which is preliminary data.</text>
</comment>
<keyword evidence="2" id="KW-0378">Hydrolase</keyword>
<evidence type="ECO:0000259" key="1">
    <source>
        <dbReference type="SMART" id="SM00986"/>
    </source>
</evidence>
<reference evidence="2" key="2">
    <citation type="journal article" date="2021" name="PeerJ">
        <title>Extensive microbial diversity within the chicken gut microbiome revealed by metagenomics and culture.</title>
        <authorList>
            <person name="Gilroy R."/>
            <person name="Ravi A."/>
            <person name="Getino M."/>
            <person name="Pursley I."/>
            <person name="Horton D.L."/>
            <person name="Alikhan N.F."/>
            <person name="Baker D."/>
            <person name="Gharbi K."/>
            <person name="Hall N."/>
            <person name="Watson M."/>
            <person name="Adriaenssens E.M."/>
            <person name="Foster-Nyarko E."/>
            <person name="Jarju S."/>
            <person name="Secka A."/>
            <person name="Antonio M."/>
            <person name="Oren A."/>
            <person name="Chaudhuri R.R."/>
            <person name="La Ragione R."/>
            <person name="Hildebrand F."/>
            <person name="Pallen M.J."/>
        </authorList>
    </citation>
    <scope>NUCLEOTIDE SEQUENCE</scope>
    <source>
        <strain evidence="2">ChiGjej2B2-16831</strain>
    </source>
</reference>
<accession>A0A9D1ST51</accession>
<feature type="domain" description="Uracil-DNA glycosylase-like" evidence="1">
    <location>
        <begin position="21"/>
        <end position="168"/>
    </location>
</feature>
<dbReference type="EMBL" id="DVNZ01000211">
    <property type="protein sequence ID" value="HIU94823.1"/>
    <property type="molecule type" value="Genomic_DNA"/>
</dbReference>
<keyword evidence="2" id="KW-0326">Glycosidase</keyword>
<dbReference type="InterPro" id="IPR005122">
    <property type="entry name" value="Uracil-DNA_glycosylase-like"/>
</dbReference>
<dbReference type="Gene3D" id="3.40.470.10">
    <property type="entry name" value="Uracil-DNA glycosylase-like domain"/>
    <property type="match status" value="1"/>
</dbReference>
<dbReference type="GO" id="GO:0033958">
    <property type="term" value="F:DNA-deoxyinosine glycosylase activity"/>
    <property type="evidence" value="ECO:0007669"/>
    <property type="project" value="UniProtKB-EC"/>
</dbReference>
<dbReference type="SMART" id="SM00987">
    <property type="entry name" value="UreE_C"/>
    <property type="match status" value="1"/>
</dbReference>
<evidence type="ECO:0000313" key="2">
    <source>
        <dbReference type="EMBL" id="HIU94823.1"/>
    </source>
</evidence>
<reference evidence="2" key="1">
    <citation type="submission" date="2020-10" db="EMBL/GenBank/DDBJ databases">
        <authorList>
            <person name="Gilroy R."/>
        </authorList>
    </citation>
    <scope>NUCLEOTIDE SEQUENCE</scope>
    <source>
        <strain evidence="2">ChiGjej2B2-16831</strain>
    </source>
</reference>
<dbReference type="SMART" id="SM00986">
    <property type="entry name" value="UDG"/>
    <property type="match status" value="1"/>
</dbReference>
<dbReference type="CDD" id="cd10032">
    <property type="entry name" value="UDG-F6_HDG"/>
    <property type="match status" value="1"/>
</dbReference>
<evidence type="ECO:0000313" key="3">
    <source>
        <dbReference type="Proteomes" id="UP000824128"/>
    </source>
</evidence>
<gene>
    <name evidence="2" type="ORF">IAD24_06645</name>
</gene>
<protein>
    <submittedName>
        <fullName evidence="2">DNA-deoxyinosine glycosylase</fullName>
        <ecNumber evidence="2">3.2.2.15</ecNumber>
    </submittedName>
</protein>
<sequence>MGGEQLQGGIRLYSTVVHPFAPIAGPGSHTLILGTMASPRSRENGFYYGHPQNRFWPVLAAVYGRSVPQTEAERAALLLDNGLALWDVLASCEIDGAADASIRAPVPNDIPALLAACPIARVFTTGQTAARLYRRLVEPATRLPCAALPSPSPANRRVPFESLVAAYRALRDR</sequence>